<evidence type="ECO:0000256" key="3">
    <source>
        <dbReference type="SAM" id="MobiDB-lite"/>
    </source>
</evidence>
<evidence type="ECO:0000256" key="2">
    <source>
        <dbReference type="ARBA" id="ARBA00022777"/>
    </source>
</evidence>
<dbReference type="InterPro" id="IPR006204">
    <property type="entry name" value="GHMP_kinase_N_dom"/>
</dbReference>
<dbReference type="InterPro" id="IPR004422">
    <property type="entry name" value="RFAP_synthase"/>
</dbReference>
<name>A0AAU7XB35_9HYPH</name>
<dbReference type="GO" id="GO:0016301">
    <property type="term" value="F:kinase activity"/>
    <property type="evidence" value="ECO:0007669"/>
    <property type="project" value="UniProtKB-KW"/>
</dbReference>
<feature type="domain" description="GHMP kinase N-terminal" evidence="4">
    <location>
        <begin position="63"/>
        <end position="145"/>
    </location>
</feature>
<evidence type="ECO:0000259" key="4">
    <source>
        <dbReference type="Pfam" id="PF00288"/>
    </source>
</evidence>
<keyword evidence="2" id="KW-0418">Kinase</keyword>
<evidence type="ECO:0000256" key="1">
    <source>
        <dbReference type="ARBA" id="ARBA00022679"/>
    </source>
</evidence>
<dbReference type="PANTHER" id="PTHR20861:SF6">
    <property type="entry name" value="BETA-RIBOFURANOSYLPHENOL 5'-PHOSPHATE SYNTHASE"/>
    <property type="match status" value="1"/>
</dbReference>
<dbReference type="RefSeq" id="WP_407050149.1">
    <property type="nucleotide sequence ID" value="NZ_CP158568.1"/>
</dbReference>
<dbReference type="AlphaFoldDB" id="A0AAU7XB35"/>
<dbReference type="InterPro" id="IPR014721">
    <property type="entry name" value="Ribsml_uS5_D2-typ_fold_subgr"/>
</dbReference>
<dbReference type="GO" id="GO:0005524">
    <property type="term" value="F:ATP binding"/>
    <property type="evidence" value="ECO:0007669"/>
    <property type="project" value="InterPro"/>
</dbReference>
<protein>
    <submittedName>
        <fullName evidence="5">Beta-ribofuranosylaminobenzene 5'-phosphate synthase family protein</fullName>
    </submittedName>
</protein>
<organism evidence="5">
    <name type="scientific">Methyloraptor flagellatus</name>
    <dbReference type="NCBI Taxonomy" id="3162530"/>
    <lineage>
        <taxon>Bacteria</taxon>
        <taxon>Pseudomonadati</taxon>
        <taxon>Pseudomonadota</taxon>
        <taxon>Alphaproteobacteria</taxon>
        <taxon>Hyphomicrobiales</taxon>
        <taxon>Ancalomicrobiaceae</taxon>
        <taxon>Methyloraptor</taxon>
    </lineage>
</organism>
<accession>A0AAU7XB35</accession>
<dbReference type="NCBIfam" id="TIGR00144">
    <property type="entry name" value="beta_RFAP_syn"/>
    <property type="match status" value="1"/>
</dbReference>
<gene>
    <name evidence="5" type="ORF">ABS361_01795</name>
</gene>
<feature type="compositionally biased region" description="Basic residues" evidence="3">
    <location>
        <begin position="252"/>
        <end position="262"/>
    </location>
</feature>
<dbReference type="Gene3D" id="3.30.230.10">
    <property type="match status" value="1"/>
</dbReference>
<feature type="region of interest" description="Disordered" evidence="3">
    <location>
        <begin position="242"/>
        <end position="262"/>
    </location>
</feature>
<proteinExistence type="predicted"/>
<dbReference type="Pfam" id="PF00288">
    <property type="entry name" value="GHMP_kinases_N"/>
    <property type="match status" value="1"/>
</dbReference>
<evidence type="ECO:0000313" key="5">
    <source>
        <dbReference type="EMBL" id="XBY45056.1"/>
    </source>
</evidence>
<dbReference type="EMBL" id="CP158568">
    <property type="protein sequence ID" value="XBY45056.1"/>
    <property type="molecule type" value="Genomic_DNA"/>
</dbReference>
<dbReference type="KEGG" id="mflg:ABS361_01795"/>
<keyword evidence="1" id="KW-0808">Transferase</keyword>
<sequence>MAGEEPRPVEVRVEAPARLHIGFLDLNGDLGRKFGSIGLAIDRPAVQLRLRRASIPSVSGAEVQRAARYLKAAKDLFGIAEAYELIVAGAIPAHAGFGSGTQLALAVSAAVARIEGRHFDPVAHAETFERGARSGIGVAAFASGGFVVDGGRGPGDRAPPVVSRLDFPADWRIVLVIDTGVDGVHGEAETQAFRDLPAFPAATAGHLCRLVLMRMLPALAEHDLDSFGRAVTEVQERVGDHFAPRRAAGALPRRRSPRRSRR</sequence>
<dbReference type="SUPFAM" id="SSF54211">
    <property type="entry name" value="Ribosomal protein S5 domain 2-like"/>
    <property type="match status" value="1"/>
</dbReference>
<dbReference type="PANTHER" id="PTHR20861">
    <property type="entry name" value="HOMOSERINE/4-DIPHOSPHOCYTIDYL-2-C-METHYL-D-ERYTHRITOL KINASE"/>
    <property type="match status" value="1"/>
</dbReference>
<dbReference type="InterPro" id="IPR020568">
    <property type="entry name" value="Ribosomal_Su5_D2-typ_SF"/>
</dbReference>
<reference evidence="5" key="1">
    <citation type="submission" date="2024-06" db="EMBL/GenBank/DDBJ databases">
        <title>Methylostella associata gen. nov., sp. nov., a novel Ancalomicrobiaceae-affiliated facultatively methylotrophic bacteria that feed on methanotrophs of the genus Methylococcus.</title>
        <authorList>
            <person name="Saltykova V."/>
            <person name="Danilova O.V."/>
            <person name="Oshkin I.Y."/>
            <person name="Belova S.E."/>
            <person name="Pimenov N.V."/>
            <person name="Dedysh S.N."/>
        </authorList>
    </citation>
    <scope>NUCLEOTIDE SEQUENCE</scope>
    <source>
        <strain evidence="5">S20</strain>
    </source>
</reference>